<proteinExistence type="predicted"/>
<name>A0A9Q0YAM3_HOLLE</name>
<organism evidence="1 2">
    <name type="scientific">Holothuria leucospilota</name>
    <name type="common">Black long sea cucumber</name>
    <name type="synonym">Mertensiothuria leucospilota</name>
    <dbReference type="NCBI Taxonomy" id="206669"/>
    <lineage>
        <taxon>Eukaryota</taxon>
        <taxon>Metazoa</taxon>
        <taxon>Echinodermata</taxon>
        <taxon>Eleutherozoa</taxon>
        <taxon>Echinozoa</taxon>
        <taxon>Holothuroidea</taxon>
        <taxon>Aspidochirotacea</taxon>
        <taxon>Aspidochirotida</taxon>
        <taxon>Holothuriidae</taxon>
        <taxon>Holothuria</taxon>
    </lineage>
</organism>
<gene>
    <name evidence="1" type="ORF">HOLleu_42178</name>
</gene>
<comment type="caution">
    <text evidence="1">The sequence shown here is derived from an EMBL/GenBank/DDBJ whole genome shotgun (WGS) entry which is preliminary data.</text>
</comment>
<keyword evidence="2" id="KW-1185">Reference proteome</keyword>
<protein>
    <submittedName>
        <fullName evidence="1">Uncharacterized protein</fullName>
    </submittedName>
</protein>
<dbReference type="AlphaFoldDB" id="A0A9Q0YAM3"/>
<accession>A0A9Q0YAM3</accession>
<dbReference type="Proteomes" id="UP001152320">
    <property type="component" value="Unassembled WGS sequence"/>
</dbReference>
<evidence type="ECO:0000313" key="1">
    <source>
        <dbReference type="EMBL" id="KAJ8019297.1"/>
    </source>
</evidence>
<reference evidence="1" key="1">
    <citation type="submission" date="2021-10" db="EMBL/GenBank/DDBJ databases">
        <title>Tropical sea cucumber genome reveals ecological adaptation and Cuvierian tubules defense mechanism.</title>
        <authorList>
            <person name="Chen T."/>
        </authorList>
    </citation>
    <scope>NUCLEOTIDE SEQUENCE</scope>
    <source>
        <strain evidence="1">Nanhai2018</strain>
        <tissue evidence="1">Muscle</tissue>
    </source>
</reference>
<dbReference type="EMBL" id="JAIZAY010000038">
    <property type="protein sequence ID" value="KAJ8019297.1"/>
    <property type="molecule type" value="Genomic_DNA"/>
</dbReference>
<sequence>MNSRQQLRKKQRVDYKALANGPLLPKCLRQIKESWSTKKLYELEIIDQKVVNEIETRFKSELQIAVKESLHCNRKCDSLVELSIPLPRDTFKVMTDCGVQISSKPGKWTLHELTDLNEVIGKDWYYRIVNRFSDFSYVKKGSFTYWPAERPPLHEYNFSDSGLSSKFTHRGFALKVKFVRGIGNKFDFESYIANSVNE</sequence>
<evidence type="ECO:0000313" key="2">
    <source>
        <dbReference type="Proteomes" id="UP001152320"/>
    </source>
</evidence>
<dbReference type="OrthoDB" id="5979271at2759"/>